<reference evidence="2" key="1">
    <citation type="journal article" date="2021" name="PeerJ">
        <title>Extensive microbial diversity within the chicken gut microbiome revealed by metagenomics and culture.</title>
        <authorList>
            <person name="Gilroy R."/>
            <person name="Ravi A."/>
            <person name="Getino M."/>
            <person name="Pursley I."/>
            <person name="Horton D.L."/>
            <person name="Alikhan N.F."/>
            <person name="Baker D."/>
            <person name="Gharbi K."/>
            <person name="Hall N."/>
            <person name="Watson M."/>
            <person name="Adriaenssens E.M."/>
            <person name="Foster-Nyarko E."/>
            <person name="Jarju S."/>
            <person name="Secka A."/>
            <person name="Antonio M."/>
            <person name="Oren A."/>
            <person name="Chaudhuri R.R."/>
            <person name="La Ragione R."/>
            <person name="Hildebrand F."/>
            <person name="Pallen M.J."/>
        </authorList>
    </citation>
    <scope>NUCLEOTIDE SEQUENCE</scope>
    <source>
        <strain evidence="2">CHK187-5294</strain>
    </source>
</reference>
<feature type="transmembrane region" description="Helical" evidence="1">
    <location>
        <begin position="47"/>
        <end position="64"/>
    </location>
</feature>
<keyword evidence="1" id="KW-0812">Transmembrane</keyword>
<keyword evidence="1" id="KW-1133">Transmembrane helix</keyword>
<evidence type="ECO:0000256" key="1">
    <source>
        <dbReference type="SAM" id="Phobius"/>
    </source>
</evidence>
<evidence type="ECO:0000313" key="3">
    <source>
        <dbReference type="Proteomes" id="UP000824132"/>
    </source>
</evidence>
<feature type="transmembrane region" description="Helical" evidence="1">
    <location>
        <begin position="6"/>
        <end position="27"/>
    </location>
</feature>
<reference evidence="2" key="2">
    <citation type="submission" date="2021-04" db="EMBL/GenBank/DDBJ databases">
        <authorList>
            <person name="Gilroy R."/>
        </authorList>
    </citation>
    <scope>NUCLEOTIDE SEQUENCE</scope>
    <source>
        <strain evidence="2">CHK187-5294</strain>
    </source>
</reference>
<organism evidence="2 3">
    <name type="scientific">Candidatus Borkfalkia avistercoris</name>
    <dbReference type="NCBI Taxonomy" id="2838504"/>
    <lineage>
        <taxon>Bacteria</taxon>
        <taxon>Bacillati</taxon>
        <taxon>Bacillota</taxon>
        <taxon>Clostridia</taxon>
        <taxon>Christensenellales</taxon>
        <taxon>Christensenellaceae</taxon>
        <taxon>Candidatus Borkfalkia</taxon>
    </lineage>
</organism>
<name>A0A9D2IDZ0_9FIRM</name>
<sequence length="723" mass="82232">MSFTNTVSAICLVYMAAVVVFTVMSVACAPGRKGKLRALKNFKRGKFILIYAAAIPLYWLAHTFNGEPVGGALLLAIKSCVDIVVLKYDYSSAAALMQANTFYRIVIDICFVLVAVNAVVFVLTLVGERLFNFFANRRSLRAEKVYLVVGYNEQNLAVLRSVKKETGRAILLCGGEKEAEDDAFLAKRSYMRWNGSLDAFIEKRFKKLAERSVHVVVNTGKDEENLILCKQLSRLIQKLNDAALSEDRGVFVYAFGAPENTSAFVHFVEKSKGRIRFVNKYRLVAGDFVSKYPYTMYMGERELDFEHAVVRQEVSLGVVFIGFGKANQSLFLTSAANDQFVTRQNGQIVQKAVRYTVFDRKDSHNDKNLNHSYFRYREALREIGEHEEDYLPLPPEPADISFVRTDINDNKFYRALRECLSAKGGELPYNYVIIAFGSDMENLDLADKISAKLKEWELSDTTHLFVKIRSARLSEQVVAREYAEEDGFRTFGEEDRVVYDIERIAGEAAEQMAWRRHLAYTAEYERGASAEAVRAAALAGWYGRFRQLQREANIFACLSLRSKLNMLGFDYAPISDARPAAEEEFMEKYTAGDPIRYTGGELNGKKLIEYRNEDFERDSVRKTFAVQEHQRWNACMISHGVIPSSKEAIARPDRGKRLDIRRHGCLTTFEGLKEYARIVAGSSGKTEEQTDVIRYDYQLMDDAAWLLSSNGYKIVRRAEEDKK</sequence>
<feature type="transmembrane region" description="Helical" evidence="1">
    <location>
        <begin position="102"/>
        <end position="126"/>
    </location>
</feature>
<dbReference type="Proteomes" id="UP000824132">
    <property type="component" value="Unassembled WGS sequence"/>
</dbReference>
<protein>
    <submittedName>
        <fullName evidence="2">Uncharacterized protein</fullName>
    </submittedName>
</protein>
<accession>A0A9D2IDZ0</accession>
<dbReference type="EMBL" id="DXCL01000020">
    <property type="protein sequence ID" value="HIZ03259.1"/>
    <property type="molecule type" value="Genomic_DNA"/>
</dbReference>
<gene>
    <name evidence="2" type="ORF">H9727_03135</name>
</gene>
<evidence type="ECO:0000313" key="2">
    <source>
        <dbReference type="EMBL" id="HIZ03259.1"/>
    </source>
</evidence>
<dbReference type="AlphaFoldDB" id="A0A9D2IDZ0"/>
<feature type="transmembrane region" description="Helical" evidence="1">
    <location>
        <begin position="70"/>
        <end position="90"/>
    </location>
</feature>
<proteinExistence type="predicted"/>
<keyword evidence="1" id="KW-0472">Membrane</keyword>
<comment type="caution">
    <text evidence="2">The sequence shown here is derived from an EMBL/GenBank/DDBJ whole genome shotgun (WGS) entry which is preliminary data.</text>
</comment>